<dbReference type="OrthoDB" id="6673358at2"/>
<organism evidence="1 2">
    <name type="scientific">Acinetobacter defluvii</name>
    <dbReference type="NCBI Taxonomy" id="1871111"/>
    <lineage>
        <taxon>Bacteria</taxon>
        <taxon>Pseudomonadati</taxon>
        <taxon>Pseudomonadota</taxon>
        <taxon>Gammaproteobacteria</taxon>
        <taxon>Moraxellales</taxon>
        <taxon>Moraxellaceae</taxon>
        <taxon>Acinetobacter</taxon>
    </lineage>
</organism>
<dbReference type="EMBL" id="CP029397">
    <property type="protein sequence ID" value="AWL29808.1"/>
    <property type="molecule type" value="Genomic_DNA"/>
</dbReference>
<dbReference type="AlphaFoldDB" id="A0A2S2FFY2"/>
<dbReference type="KEGG" id="adv:DJ533_15160"/>
<proteinExistence type="predicted"/>
<gene>
    <name evidence="1" type="ORF">DJ533_15160</name>
</gene>
<sequence length="330" mass="37670">MKRIGITIMVSIISSVIFAFDYPELSDPIQQKFLNLYLSDRNDLYKKDFFTPLKTEHEWSCQISRNEQYKLANLLLNKPLVIENELNTQEKSDNTSQDETTITNSNVQIIPMKVECVNGKIMGEVKLRTEYDRLLDQYLKNSPNQTRVISKIHNITLSSGNIKDGALIGTTKSFTKLITQLKIKTSPNEEKKEFSNPIITLQMNYKDDIGNTASFSEETDFYLTGGQIQNLKSAFIEIIDKNHTRKTTYKNNYLSMIELYKNEIPHGDQLGYLVGMDDKIDLIEAALPSSHPKLVTINGINYLETHLCMLEGVEVDQFPCITGDQNTVHP</sequence>
<reference evidence="1" key="1">
    <citation type="submission" date="2019-08" db="EMBL/GenBank/DDBJ databases">
        <title>The complete genome of Acinetobacter defluvii strain WCHAD010030.</title>
        <authorList>
            <person name="Hu Y."/>
            <person name="Qin J."/>
            <person name="Feng Y."/>
            <person name="Zong Z."/>
        </authorList>
    </citation>
    <scope>NUCLEOTIDE SEQUENCE</scope>
    <source>
        <strain evidence="1">WCHA30</strain>
    </source>
</reference>
<protein>
    <submittedName>
        <fullName evidence="1">Uncharacterized protein</fullName>
    </submittedName>
</protein>
<dbReference type="Proteomes" id="UP000245977">
    <property type="component" value="Chromosome"/>
</dbReference>
<dbReference type="RefSeq" id="WP_065994222.1">
    <property type="nucleotide sequence ID" value="NZ_CP029397.2"/>
</dbReference>
<name>A0A2S2FFY2_9GAMM</name>
<evidence type="ECO:0000313" key="1">
    <source>
        <dbReference type="EMBL" id="AWL29808.1"/>
    </source>
</evidence>
<evidence type="ECO:0000313" key="2">
    <source>
        <dbReference type="Proteomes" id="UP000245977"/>
    </source>
</evidence>
<keyword evidence="2" id="KW-1185">Reference proteome</keyword>
<accession>A0A2S2FFY2</accession>